<proteinExistence type="inferred from homology"/>
<dbReference type="EMBL" id="JAKKUT010000008">
    <property type="protein sequence ID" value="MDG2992255.1"/>
    <property type="molecule type" value="Genomic_DNA"/>
</dbReference>
<evidence type="ECO:0000256" key="2">
    <source>
        <dbReference type="SAM" id="MobiDB-lite"/>
    </source>
</evidence>
<keyword evidence="7" id="KW-1185">Reference proteome</keyword>
<feature type="domain" description="Peptidase M16 C-terminal" evidence="5">
    <location>
        <begin position="691"/>
        <end position="870"/>
    </location>
</feature>
<dbReference type="PANTHER" id="PTHR11851">
    <property type="entry name" value="METALLOPROTEASE"/>
    <property type="match status" value="1"/>
</dbReference>
<feature type="transmembrane region" description="Helical" evidence="3">
    <location>
        <begin position="31"/>
        <end position="50"/>
    </location>
</feature>
<dbReference type="InterPro" id="IPR011249">
    <property type="entry name" value="Metalloenz_LuxS/M16"/>
</dbReference>
<name>A0ABT6F374_9SYNE</name>
<comment type="similarity">
    <text evidence="1">Belongs to the peptidase M16 family.</text>
</comment>
<evidence type="ECO:0000259" key="4">
    <source>
        <dbReference type="Pfam" id="PF00675"/>
    </source>
</evidence>
<reference evidence="6" key="2">
    <citation type="submission" date="2022-01" db="EMBL/GenBank/DDBJ databases">
        <authorList>
            <person name="Zivanovic Y."/>
            <person name="Moreira D."/>
            <person name="Lopez-Garcia P."/>
        </authorList>
    </citation>
    <scope>NUCLEOTIDE SEQUENCE</scope>
    <source>
        <strain evidence="6">G9</strain>
    </source>
</reference>
<comment type="caution">
    <text evidence="6">The sequence shown here is derived from an EMBL/GenBank/DDBJ whole genome shotgun (WGS) entry which is preliminary data.</text>
</comment>
<dbReference type="Pfam" id="PF00675">
    <property type="entry name" value="Peptidase_M16"/>
    <property type="match status" value="2"/>
</dbReference>
<dbReference type="Gene3D" id="3.30.830.10">
    <property type="entry name" value="Metalloenzyme, LuxS/M16 peptidase-like"/>
    <property type="match status" value="4"/>
</dbReference>
<dbReference type="Proteomes" id="UP001154265">
    <property type="component" value="Unassembled WGS sequence"/>
</dbReference>
<gene>
    <name evidence="6" type="ORF">L3556_15150</name>
</gene>
<dbReference type="Pfam" id="PF05193">
    <property type="entry name" value="Peptidase_M16_C"/>
    <property type="match status" value="2"/>
</dbReference>
<dbReference type="PANTHER" id="PTHR11851:SF49">
    <property type="entry name" value="MITOCHONDRIAL-PROCESSING PEPTIDASE SUBUNIT ALPHA"/>
    <property type="match status" value="1"/>
</dbReference>
<evidence type="ECO:0000313" key="6">
    <source>
        <dbReference type="EMBL" id="MDG2992255.1"/>
    </source>
</evidence>
<evidence type="ECO:0000259" key="5">
    <source>
        <dbReference type="Pfam" id="PF05193"/>
    </source>
</evidence>
<feature type="domain" description="Peptidase M16 C-terminal" evidence="5">
    <location>
        <begin position="226"/>
        <end position="405"/>
    </location>
</feature>
<accession>A0ABT6F374</accession>
<evidence type="ECO:0000313" key="7">
    <source>
        <dbReference type="Proteomes" id="UP001154265"/>
    </source>
</evidence>
<feature type="domain" description="Peptidase M16 N-terminal" evidence="4">
    <location>
        <begin position="543"/>
        <end position="648"/>
    </location>
</feature>
<dbReference type="SUPFAM" id="SSF63411">
    <property type="entry name" value="LuxS/MPP-like metallohydrolase"/>
    <property type="match status" value="4"/>
</dbReference>
<dbReference type="InterPro" id="IPR011765">
    <property type="entry name" value="Pept_M16_N"/>
</dbReference>
<dbReference type="InterPro" id="IPR050361">
    <property type="entry name" value="MPP/UQCRC_Complex"/>
</dbReference>
<keyword evidence="3" id="KW-1133">Transmembrane helix</keyword>
<feature type="region of interest" description="Disordered" evidence="2">
    <location>
        <begin position="269"/>
        <end position="290"/>
    </location>
</feature>
<feature type="domain" description="Peptidase M16 N-terminal" evidence="4">
    <location>
        <begin position="74"/>
        <end position="219"/>
    </location>
</feature>
<keyword evidence="3" id="KW-0472">Membrane</keyword>
<feature type="compositionally biased region" description="Pro residues" evidence="2">
    <location>
        <begin position="280"/>
        <end position="289"/>
    </location>
</feature>
<dbReference type="InterPro" id="IPR007863">
    <property type="entry name" value="Peptidase_M16_C"/>
</dbReference>
<keyword evidence="3" id="KW-0812">Transmembrane</keyword>
<evidence type="ECO:0000256" key="3">
    <source>
        <dbReference type="SAM" id="Phobius"/>
    </source>
</evidence>
<organism evidence="6 7">
    <name type="scientific">Candidatus Synechococcus calcipolaris G9</name>
    <dbReference type="NCBI Taxonomy" id="1497997"/>
    <lineage>
        <taxon>Bacteria</taxon>
        <taxon>Bacillati</taxon>
        <taxon>Cyanobacteriota</taxon>
        <taxon>Cyanophyceae</taxon>
        <taxon>Synechococcales</taxon>
        <taxon>Synechococcaceae</taxon>
        <taxon>Synechococcus</taxon>
    </lineage>
</organism>
<reference evidence="6" key="1">
    <citation type="journal article" date="2022" name="Genome Biol. Evol.">
        <title>A New Gene Family Diagnostic for Intracellular Biomineralization of Amorphous Ca Carbonates by Cyanobacteria.</title>
        <authorList>
            <person name="Benzerara K."/>
            <person name="Duprat E."/>
            <person name="Bitard-Feildel T."/>
            <person name="Caumes G."/>
            <person name="Cassier-Chauvat C."/>
            <person name="Chauvat F."/>
            <person name="Dezi M."/>
            <person name="Diop S.I."/>
            <person name="Gaschignard G."/>
            <person name="Gorgen S."/>
            <person name="Gugger M."/>
            <person name="Lopez-Garcia P."/>
            <person name="Millet M."/>
            <person name="Skouri-Panet F."/>
            <person name="Moreira D."/>
            <person name="Callebaut I."/>
        </authorList>
    </citation>
    <scope>NUCLEOTIDE SEQUENCE</scope>
    <source>
        <strain evidence="6">G9</strain>
    </source>
</reference>
<evidence type="ECO:0000256" key="1">
    <source>
        <dbReference type="ARBA" id="ARBA00007261"/>
    </source>
</evidence>
<sequence length="945" mass="103162">MKALYFSAGSVNQRREQSTLIRGLLRRQPRWMVYASLGLLVPLLMSLFAVSPMNASSALATCVQETTLANGVTVLVKEISTAPVVSLQVWYRVGSAQEPQGQNGIAHQLEHLMFKGTESRPLQFGQLFNAIGSVTNAFTSYDVTAYHHTVRADQLQSLLILEADRMLNSQITPENLDSEKRVVISELQGYENSPEYRLSRVMMATLFSNHPYGLTVGGTAADVEQFSLEQVKDFYRQYYRPDNAVVVITGGIDPNQALTMVQETFGQLKNPDRPAGTATLPPPQPPSGPIAPITLQEPGSAPFLQILYPLPGLLHADAPALEVLDAILSGGRSSRLYQALVETGKVSAVNSYAAMLQAGGWFEIAAIASTNEDLSGVEPIIQDIIETVQTQAIAPGELQRAKNQLRANFILRNRDIDSQGSQLAYDQTVAGDYRYSDRLLAGIEAVTASDIQRVAQTYLQTNQRVVGRFQPTEITDDELMPLSGRQTTEHFYAGDPVDPASVAQYLPQGLESLTATNLSHGRDTAAQISTFTLKNGLRILFLVDTSTPTVTLAGRIHAGTAYDLLTTPGLASLTADNLLNGTQTQDALTLATTLEDRGITLDFSTFRDGVDIEGYALSADLDVLLKNLADVLQGASFPANDFENSQQRALTGLHLEADDPVRVGRRIFQQTLYPQNHPLHPFPTLESVGRIQRQDLLDFYRQAYSPDQTVLTLVGNFDLDRVRSLFVEDFGHWQPSGPALSLEFPEVGLPEKTIFVNQVMPGKPQAITYLGSPGIDRLDPRFYAALLLNHIIGGDTLSSRLGVEIRDRLGLTYGIYSFFAAGPQAGPFLIQMQTAPGDTPQAIQATLSLLRDLRERGVTSAELEAAKRSLMNSYPVELASIDTLARSLLGNALVGLDPGEVLRFPDRLAAVTLEEVHQALQELIHPDRMVIVSAGPAISFSPREP</sequence>
<protein>
    <submittedName>
        <fullName evidence="6">Insulinase family protein</fullName>
    </submittedName>
</protein>
<dbReference type="RefSeq" id="WP_277868174.1">
    <property type="nucleotide sequence ID" value="NZ_JAKKUT010000008.1"/>
</dbReference>